<proteinExistence type="predicted"/>
<evidence type="ECO:0000313" key="2">
    <source>
        <dbReference type="EMBL" id="KAK4455410.1"/>
    </source>
</evidence>
<dbReference type="EMBL" id="MU865914">
    <property type="protein sequence ID" value="KAK4455410.1"/>
    <property type="molecule type" value="Genomic_DNA"/>
</dbReference>
<gene>
    <name evidence="2" type="ORF">QBC34DRAFT_389848</name>
</gene>
<name>A0AAV9H408_9PEZI</name>
<evidence type="ECO:0008006" key="4">
    <source>
        <dbReference type="Google" id="ProtNLM"/>
    </source>
</evidence>
<feature type="transmembrane region" description="Helical" evidence="1">
    <location>
        <begin position="75"/>
        <end position="92"/>
    </location>
</feature>
<dbReference type="Proteomes" id="UP001321760">
    <property type="component" value="Unassembled WGS sequence"/>
</dbReference>
<keyword evidence="1" id="KW-0812">Transmembrane</keyword>
<organism evidence="2 3">
    <name type="scientific">Podospora aff. communis PSN243</name>
    <dbReference type="NCBI Taxonomy" id="3040156"/>
    <lineage>
        <taxon>Eukaryota</taxon>
        <taxon>Fungi</taxon>
        <taxon>Dikarya</taxon>
        <taxon>Ascomycota</taxon>
        <taxon>Pezizomycotina</taxon>
        <taxon>Sordariomycetes</taxon>
        <taxon>Sordariomycetidae</taxon>
        <taxon>Sordariales</taxon>
        <taxon>Podosporaceae</taxon>
        <taxon>Podospora</taxon>
    </lineage>
</organism>
<reference evidence="2" key="1">
    <citation type="journal article" date="2023" name="Mol. Phylogenet. Evol.">
        <title>Genome-scale phylogeny and comparative genomics of the fungal order Sordariales.</title>
        <authorList>
            <person name="Hensen N."/>
            <person name="Bonometti L."/>
            <person name="Westerberg I."/>
            <person name="Brannstrom I.O."/>
            <person name="Guillou S."/>
            <person name="Cros-Aarteil S."/>
            <person name="Calhoun S."/>
            <person name="Haridas S."/>
            <person name="Kuo A."/>
            <person name="Mondo S."/>
            <person name="Pangilinan J."/>
            <person name="Riley R."/>
            <person name="LaButti K."/>
            <person name="Andreopoulos B."/>
            <person name="Lipzen A."/>
            <person name="Chen C."/>
            <person name="Yan M."/>
            <person name="Daum C."/>
            <person name="Ng V."/>
            <person name="Clum A."/>
            <person name="Steindorff A."/>
            <person name="Ohm R.A."/>
            <person name="Martin F."/>
            <person name="Silar P."/>
            <person name="Natvig D.O."/>
            <person name="Lalanne C."/>
            <person name="Gautier V."/>
            <person name="Ament-Velasquez S.L."/>
            <person name="Kruys A."/>
            <person name="Hutchinson M.I."/>
            <person name="Powell A.J."/>
            <person name="Barry K."/>
            <person name="Miller A.N."/>
            <person name="Grigoriev I.V."/>
            <person name="Debuchy R."/>
            <person name="Gladieux P."/>
            <person name="Hiltunen Thoren M."/>
            <person name="Johannesson H."/>
        </authorList>
    </citation>
    <scope>NUCLEOTIDE SEQUENCE</scope>
    <source>
        <strain evidence="2">PSN243</strain>
    </source>
</reference>
<sequence>MPISTAYDIDIECQAFEGKGRLEVYTKRARRIGEKVIFLVVWAIFMGAPVIYLVLSVTRLGLAEIFADPDKLFPVSRLFWVWSLCAIGLCFCHRRYLVRSSHIILPGGVFLLGPILNSMLGLGSGGRTDR</sequence>
<reference evidence="2" key="2">
    <citation type="submission" date="2023-05" db="EMBL/GenBank/DDBJ databases">
        <authorList>
            <consortium name="Lawrence Berkeley National Laboratory"/>
            <person name="Steindorff A."/>
            <person name="Hensen N."/>
            <person name="Bonometti L."/>
            <person name="Westerberg I."/>
            <person name="Brannstrom I.O."/>
            <person name="Guillou S."/>
            <person name="Cros-Aarteil S."/>
            <person name="Calhoun S."/>
            <person name="Haridas S."/>
            <person name="Kuo A."/>
            <person name="Mondo S."/>
            <person name="Pangilinan J."/>
            <person name="Riley R."/>
            <person name="Labutti K."/>
            <person name="Andreopoulos B."/>
            <person name="Lipzen A."/>
            <person name="Chen C."/>
            <person name="Yanf M."/>
            <person name="Daum C."/>
            <person name="Ng V."/>
            <person name="Clum A."/>
            <person name="Ohm R."/>
            <person name="Martin F."/>
            <person name="Silar P."/>
            <person name="Natvig D."/>
            <person name="Lalanne C."/>
            <person name="Gautier V."/>
            <person name="Ament-Velasquez S.L."/>
            <person name="Kruys A."/>
            <person name="Hutchinson M.I."/>
            <person name="Powell A.J."/>
            <person name="Barry K."/>
            <person name="Miller A.N."/>
            <person name="Grigoriev I.V."/>
            <person name="Debuchy R."/>
            <person name="Gladieux P."/>
            <person name="Thoren M.H."/>
            <person name="Johannesson H."/>
        </authorList>
    </citation>
    <scope>NUCLEOTIDE SEQUENCE</scope>
    <source>
        <strain evidence="2">PSN243</strain>
    </source>
</reference>
<dbReference type="AlphaFoldDB" id="A0AAV9H408"/>
<feature type="transmembrane region" description="Helical" evidence="1">
    <location>
        <begin position="104"/>
        <end position="123"/>
    </location>
</feature>
<accession>A0AAV9H408</accession>
<feature type="transmembrane region" description="Helical" evidence="1">
    <location>
        <begin position="36"/>
        <end position="55"/>
    </location>
</feature>
<keyword evidence="3" id="KW-1185">Reference proteome</keyword>
<keyword evidence="1" id="KW-1133">Transmembrane helix</keyword>
<protein>
    <recommendedName>
        <fullName evidence="4">DUF805 domain-containing protein</fullName>
    </recommendedName>
</protein>
<evidence type="ECO:0000256" key="1">
    <source>
        <dbReference type="SAM" id="Phobius"/>
    </source>
</evidence>
<comment type="caution">
    <text evidence="2">The sequence shown here is derived from an EMBL/GenBank/DDBJ whole genome shotgun (WGS) entry which is preliminary data.</text>
</comment>
<evidence type="ECO:0000313" key="3">
    <source>
        <dbReference type="Proteomes" id="UP001321760"/>
    </source>
</evidence>
<keyword evidence="1" id="KW-0472">Membrane</keyword>